<dbReference type="AlphaFoldDB" id="A0A0E0A970"/>
<name>A0A0E0A970_9ORYZ</name>
<proteinExistence type="predicted"/>
<sequence length="79" mass="8155">MAVGVPPLLLLLLVQLALFTIAIVLLPRVVASEHALPGGASCIEAILRSVVIDVHHGADSFVGIAMTSSLPYGPASREV</sequence>
<dbReference type="EnsemblPlants" id="OGLUM06G14680.1">
    <property type="protein sequence ID" value="OGLUM06G14680.1"/>
    <property type="gene ID" value="OGLUM06G14680"/>
</dbReference>
<protein>
    <submittedName>
        <fullName evidence="1">Uncharacterized protein</fullName>
    </submittedName>
</protein>
<reference evidence="1" key="2">
    <citation type="submission" date="2018-05" db="EMBL/GenBank/DDBJ databases">
        <title>OgluRS3 (Oryza glumaepatula Reference Sequence Version 3).</title>
        <authorList>
            <person name="Zhang J."/>
            <person name="Kudrna D."/>
            <person name="Lee S."/>
            <person name="Talag J."/>
            <person name="Welchert J."/>
            <person name="Wing R.A."/>
        </authorList>
    </citation>
    <scope>NUCLEOTIDE SEQUENCE [LARGE SCALE GENOMIC DNA]</scope>
</reference>
<dbReference type="HOGENOM" id="CLU_2609934_0_0_1"/>
<dbReference type="Gramene" id="OGLUM06G14680.1">
    <property type="protein sequence ID" value="OGLUM06G14680.1"/>
    <property type="gene ID" value="OGLUM06G14680"/>
</dbReference>
<dbReference type="Proteomes" id="UP000026961">
    <property type="component" value="Chromosome 6"/>
</dbReference>
<accession>A0A0E0A970</accession>
<keyword evidence="2" id="KW-1185">Reference proteome</keyword>
<organism evidence="1">
    <name type="scientific">Oryza glumipatula</name>
    <dbReference type="NCBI Taxonomy" id="40148"/>
    <lineage>
        <taxon>Eukaryota</taxon>
        <taxon>Viridiplantae</taxon>
        <taxon>Streptophyta</taxon>
        <taxon>Embryophyta</taxon>
        <taxon>Tracheophyta</taxon>
        <taxon>Spermatophyta</taxon>
        <taxon>Magnoliopsida</taxon>
        <taxon>Liliopsida</taxon>
        <taxon>Poales</taxon>
        <taxon>Poaceae</taxon>
        <taxon>BOP clade</taxon>
        <taxon>Oryzoideae</taxon>
        <taxon>Oryzeae</taxon>
        <taxon>Oryzinae</taxon>
        <taxon>Oryza</taxon>
    </lineage>
</organism>
<reference evidence="1" key="1">
    <citation type="submission" date="2015-04" db="UniProtKB">
        <authorList>
            <consortium name="EnsemblPlants"/>
        </authorList>
    </citation>
    <scope>IDENTIFICATION</scope>
</reference>
<evidence type="ECO:0000313" key="1">
    <source>
        <dbReference type="EnsemblPlants" id="OGLUM06G14680.1"/>
    </source>
</evidence>
<evidence type="ECO:0000313" key="2">
    <source>
        <dbReference type="Proteomes" id="UP000026961"/>
    </source>
</evidence>